<gene>
    <name evidence="4" type="ORF">SPSC_05555</name>
</gene>
<dbReference type="OrthoDB" id="2016548at2759"/>
<accession>A0A127Z6D3</accession>
<evidence type="ECO:0000259" key="3">
    <source>
        <dbReference type="Pfam" id="PF04982"/>
    </source>
</evidence>
<feature type="transmembrane region" description="Helical" evidence="2">
    <location>
        <begin position="431"/>
        <end position="452"/>
    </location>
</feature>
<feature type="region of interest" description="Disordered" evidence="1">
    <location>
        <begin position="1"/>
        <end position="214"/>
    </location>
</feature>
<dbReference type="InterPro" id="IPR058581">
    <property type="entry name" value="TM_HPP"/>
</dbReference>
<keyword evidence="2" id="KW-0472">Membrane</keyword>
<feature type="compositionally biased region" description="Basic and acidic residues" evidence="1">
    <location>
        <begin position="184"/>
        <end position="201"/>
    </location>
</feature>
<name>A0A127Z6D3_9BASI</name>
<feature type="compositionally biased region" description="Polar residues" evidence="1">
    <location>
        <begin position="603"/>
        <end position="621"/>
    </location>
</feature>
<keyword evidence="2" id="KW-1133">Transmembrane helix</keyword>
<keyword evidence="2" id="KW-0812">Transmembrane</keyword>
<dbReference type="AlphaFoldDB" id="A0A127Z6D3"/>
<dbReference type="PANTHER" id="PTHR33741">
    <property type="entry name" value="TRANSMEMBRANE PROTEIN DDB_G0269096-RELATED"/>
    <property type="match status" value="1"/>
</dbReference>
<feature type="compositionally biased region" description="Basic and acidic residues" evidence="1">
    <location>
        <begin position="504"/>
        <end position="514"/>
    </location>
</feature>
<dbReference type="Pfam" id="PF04982">
    <property type="entry name" value="TM_HPP"/>
    <property type="match status" value="1"/>
</dbReference>
<feature type="compositionally biased region" description="Acidic residues" evidence="1">
    <location>
        <begin position="202"/>
        <end position="213"/>
    </location>
</feature>
<feature type="compositionally biased region" description="Polar residues" evidence="1">
    <location>
        <begin position="104"/>
        <end position="115"/>
    </location>
</feature>
<feature type="transmembrane region" description="Helical" evidence="2">
    <location>
        <begin position="328"/>
        <end position="346"/>
    </location>
</feature>
<dbReference type="EMBL" id="LK056687">
    <property type="protein sequence ID" value="CDR88723.1"/>
    <property type="molecule type" value="Genomic_DNA"/>
</dbReference>
<feature type="transmembrane region" description="Helical" evidence="2">
    <location>
        <begin position="299"/>
        <end position="319"/>
    </location>
</feature>
<feature type="compositionally biased region" description="Basic and acidic residues" evidence="1">
    <location>
        <begin position="580"/>
        <end position="596"/>
    </location>
</feature>
<evidence type="ECO:0000256" key="2">
    <source>
        <dbReference type="SAM" id="Phobius"/>
    </source>
</evidence>
<dbReference type="PANTHER" id="PTHR33741:SF5">
    <property type="entry name" value="TRANSMEMBRANE PROTEIN DDB_G0269096-RELATED"/>
    <property type="match status" value="1"/>
</dbReference>
<feature type="domain" description="HPP transmembrane region" evidence="3">
    <location>
        <begin position="301"/>
        <end position="462"/>
    </location>
</feature>
<protein>
    <recommendedName>
        <fullName evidence="3">HPP transmembrane region domain-containing protein</fullName>
    </recommendedName>
</protein>
<feature type="region of interest" description="Disordered" evidence="1">
    <location>
        <begin position="526"/>
        <end position="710"/>
    </location>
</feature>
<reference evidence="4" key="1">
    <citation type="submission" date="2014-06" db="EMBL/GenBank/DDBJ databases">
        <authorList>
            <person name="Ju J."/>
            <person name="Zhang J."/>
        </authorList>
    </citation>
    <scope>NUCLEOTIDE SEQUENCE</scope>
    <source>
        <strain evidence="4">SscI8</strain>
    </source>
</reference>
<feature type="compositionally biased region" description="Low complexity" evidence="1">
    <location>
        <begin position="623"/>
        <end position="645"/>
    </location>
</feature>
<evidence type="ECO:0000313" key="4">
    <source>
        <dbReference type="EMBL" id="CDR88723.1"/>
    </source>
</evidence>
<evidence type="ECO:0000256" key="1">
    <source>
        <dbReference type="SAM" id="MobiDB-lite"/>
    </source>
</evidence>
<organism evidence="4">
    <name type="scientific">Sporisorium scitamineum</name>
    <dbReference type="NCBI Taxonomy" id="49012"/>
    <lineage>
        <taxon>Eukaryota</taxon>
        <taxon>Fungi</taxon>
        <taxon>Dikarya</taxon>
        <taxon>Basidiomycota</taxon>
        <taxon>Ustilaginomycotina</taxon>
        <taxon>Ustilaginomycetes</taxon>
        <taxon>Ustilaginales</taxon>
        <taxon>Ustilaginaceae</taxon>
        <taxon>Sporisorium</taxon>
    </lineage>
</organism>
<proteinExistence type="predicted"/>
<feature type="compositionally biased region" description="Polar residues" evidence="1">
    <location>
        <begin position="150"/>
        <end position="159"/>
    </location>
</feature>
<sequence>MRKDAEESSVAEVVSTHAPTTIPEEPTPVSPASPAIPVDAEAPEPEQQARSEALPEQPKPPAGRFIENISSDGSRASAEDDAEAKRKAAETAPNGVPETEMKQARSSKQASNVFCRSSKRKHTAQASKVDARASSSQSQCPASRNDHHVSPSTESSMQKASPHPNDISPPSDEGGRHSRAFKKIKGEKSDDQDATHDRGDQDNYEDEDDDEEEHPILDALYPLTNFIGYRPLSHPHTPSERRRTHKHPKFNRFHYICGRIFSFGLPVSGNSGEVARYRDPYTGQIELVRMYKDQVGAKVINSIHSVLAAWVVIALLVLVNRSRFHRKYNAPLVIGAFATEAVVTFFGYRTPLAQPKNILLGNTISAVIGVAMEKAFANTEYSVEAIFGIDWVVAATSVAAAVFAMQIFGFAHPPGAAIALLAITDPKTHQLYWWLIPIVIINSLIVIGWALFINNVGGRRYPENWFYMNAFAEPPVIGPEKLPFSNSPFHPPPSRHGQKRKRGGKEEQEKGFYRDSGIRVSQGFGLSATKAQPEPRPKSTVAVTGGEASHNTGGAGRVRHEEQAARGSRQSLGVPAGSGGEDRRTTRASEVTKVDSTDETPVLQPQANQGSTLTTQQQSAAPVSAGLSTVAAVAAAAPNASTSTAPPAPAGTPEVKSRMIETDATMVARNNSKGSRRSRRSIVVHVNENRRHSDASSKLSPVPAVQWRNS</sequence>
<dbReference type="InterPro" id="IPR007065">
    <property type="entry name" value="HPP"/>
</dbReference>
<feature type="compositionally biased region" description="Polar residues" evidence="1">
    <location>
        <begin position="133"/>
        <end position="142"/>
    </location>
</feature>
<feature type="region of interest" description="Disordered" evidence="1">
    <location>
        <begin position="482"/>
        <end position="514"/>
    </location>
</feature>